<dbReference type="Proteomes" id="UP000825679">
    <property type="component" value="Chromosome"/>
</dbReference>
<protein>
    <submittedName>
        <fullName evidence="1">Uncharacterized protein</fullName>
    </submittedName>
</protein>
<accession>A0ABX8Z8B1</accession>
<name>A0ABX8Z8B1_9NEIS</name>
<organism evidence="1 2">
    <name type="scientific">Deefgea tanakiae</name>
    <dbReference type="NCBI Taxonomy" id="2865840"/>
    <lineage>
        <taxon>Bacteria</taxon>
        <taxon>Pseudomonadati</taxon>
        <taxon>Pseudomonadota</taxon>
        <taxon>Betaproteobacteria</taxon>
        <taxon>Neisseriales</taxon>
        <taxon>Chitinibacteraceae</taxon>
        <taxon>Deefgea</taxon>
    </lineage>
</organism>
<keyword evidence="2" id="KW-1185">Reference proteome</keyword>
<gene>
    <name evidence="1" type="ORF">K4H28_05205</name>
</gene>
<proteinExistence type="predicted"/>
<sequence length="165" mass="18513">MTAVKSLPVYSCGHVHLIDAYERADDHSQTLSWAATTLPCSKCCREGLMSLDLSPQVYVNLQQLSPGMAAFVIEVSEVVQPLDGVLDLTGYSRRAPSKDELHPGGDAFDVPCAVWRKEYWFANETEPMHVIALLRHLKQEMRWLETYLPAGERAVHFADFVPPNN</sequence>
<dbReference type="RefSeq" id="WP_221007327.1">
    <property type="nucleotide sequence ID" value="NZ_CP081150.1"/>
</dbReference>
<dbReference type="EMBL" id="CP081150">
    <property type="protein sequence ID" value="QZA78807.1"/>
    <property type="molecule type" value="Genomic_DNA"/>
</dbReference>
<reference evidence="1 2" key="1">
    <citation type="submission" date="2021-08" db="EMBL/GenBank/DDBJ databases">
        <title>complete genome sequencing of Deefgea sp. D25.</title>
        <authorList>
            <person name="Bae J.-W."/>
            <person name="Gim D.-H."/>
        </authorList>
    </citation>
    <scope>NUCLEOTIDE SEQUENCE [LARGE SCALE GENOMIC DNA]</scope>
    <source>
        <strain evidence="1 2">D25</strain>
    </source>
</reference>
<evidence type="ECO:0000313" key="1">
    <source>
        <dbReference type="EMBL" id="QZA78807.1"/>
    </source>
</evidence>
<evidence type="ECO:0000313" key="2">
    <source>
        <dbReference type="Proteomes" id="UP000825679"/>
    </source>
</evidence>